<dbReference type="NCBIfam" id="TIGR03516">
    <property type="entry name" value="ppisom_GldI"/>
    <property type="match status" value="1"/>
</dbReference>
<comment type="caution">
    <text evidence="6">The sequence shown here is derived from an EMBL/GenBank/DDBJ whole genome shotgun (WGS) entry which is preliminary data.</text>
</comment>
<evidence type="ECO:0000256" key="3">
    <source>
        <dbReference type="PROSITE-ProRule" id="PRU00277"/>
    </source>
</evidence>
<dbReference type="EC" id="5.2.1.8" evidence="4"/>
<sequence>MKNLVIILLVSLVSFGCKTNEARKPLSTKSGSYIKESAKLNKKLVEQERATIEAFISQQSDKQFIASENGFWYSYDTKVEQDTIKADFGDTINFDYNLKHLNGETIYSKASIGNRDYVMEKEILFTGLREGLKLMKPGEDVTFVFPSYTAYGYYGDDKKIGTNVPLISEVTLNSITQNNND</sequence>
<comment type="similarity">
    <text evidence="4">Belongs to the FKBP-type PPIase family.</text>
</comment>
<dbReference type="Proteomes" id="UP001595812">
    <property type="component" value="Unassembled WGS sequence"/>
</dbReference>
<dbReference type="EMBL" id="JBHSAT010000004">
    <property type="protein sequence ID" value="MFC3877238.1"/>
    <property type="molecule type" value="Genomic_DNA"/>
</dbReference>
<reference evidence="7" key="1">
    <citation type="journal article" date="2019" name="Int. J. Syst. Evol. Microbiol.">
        <title>The Global Catalogue of Microorganisms (GCM) 10K type strain sequencing project: providing services to taxonomists for standard genome sequencing and annotation.</title>
        <authorList>
            <consortium name="The Broad Institute Genomics Platform"/>
            <consortium name="The Broad Institute Genome Sequencing Center for Infectious Disease"/>
            <person name="Wu L."/>
            <person name="Ma J."/>
        </authorList>
    </citation>
    <scope>NUCLEOTIDE SEQUENCE [LARGE SCALE GENOMIC DNA]</scope>
    <source>
        <strain evidence="7">CECT 8979</strain>
    </source>
</reference>
<accession>A0ABV8AGY5</accession>
<dbReference type="Gene3D" id="3.10.50.40">
    <property type="match status" value="1"/>
</dbReference>
<keyword evidence="2 3" id="KW-0697">Rotamase</keyword>
<dbReference type="Pfam" id="PF00254">
    <property type="entry name" value="FKBP_C"/>
    <property type="match status" value="1"/>
</dbReference>
<dbReference type="InterPro" id="IPR019869">
    <property type="entry name" value="Motility-assoc_PPIase_GldI"/>
</dbReference>
<organism evidence="6 7">
    <name type="scientific">Winogradskyella maritima</name>
    <dbReference type="NCBI Taxonomy" id="1517766"/>
    <lineage>
        <taxon>Bacteria</taxon>
        <taxon>Pseudomonadati</taxon>
        <taxon>Bacteroidota</taxon>
        <taxon>Flavobacteriia</taxon>
        <taxon>Flavobacteriales</taxon>
        <taxon>Flavobacteriaceae</taxon>
        <taxon>Winogradskyella</taxon>
    </lineage>
</organism>
<dbReference type="RefSeq" id="WP_386099144.1">
    <property type="nucleotide sequence ID" value="NZ_JBHSAT010000004.1"/>
</dbReference>
<comment type="catalytic activity">
    <reaction evidence="1 3 4">
        <text>[protein]-peptidylproline (omega=180) = [protein]-peptidylproline (omega=0)</text>
        <dbReference type="Rhea" id="RHEA:16237"/>
        <dbReference type="Rhea" id="RHEA-COMP:10747"/>
        <dbReference type="Rhea" id="RHEA-COMP:10748"/>
        <dbReference type="ChEBI" id="CHEBI:83833"/>
        <dbReference type="ChEBI" id="CHEBI:83834"/>
        <dbReference type="EC" id="5.2.1.8"/>
    </reaction>
</comment>
<evidence type="ECO:0000256" key="1">
    <source>
        <dbReference type="ARBA" id="ARBA00000971"/>
    </source>
</evidence>
<feature type="domain" description="PPIase FKBP-type" evidence="5">
    <location>
        <begin position="89"/>
        <end position="176"/>
    </location>
</feature>
<name>A0ABV8AGY5_9FLAO</name>
<protein>
    <recommendedName>
        <fullName evidence="4">Peptidyl-prolyl cis-trans isomerase</fullName>
        <ecNumber evidence="4">5.2.1.8</ecNumber>
    </recommendedName>
</protein>
<dbReference type="InterPro" id="IPR001179">
    <property type="entry name" value="PPIase_FKBP_dom"/>
</dbReference>
<keyword evidence="7" id="KW-1185">Reference proteome</keyword>
<dbReference type="SUPFAM" id="SSF54534">
    <property type="entry name" value="FKBP-like"/>
    <property type="match status" value="1"/>
</dbReference>
<keyword evidence="3 4" id="KW-0413">Isomerase</keyword>
<evidence type="ECO:0000259" key="5">
    <source>
        <dbReference type="PROSITE" id="PS50059"/>
    </source>
</evidence>
<evidence type="ECO:0000256" key="4">
    <source>
        <dbReference type="RuleBase" id="RU003915"/>
    </source>
</evidence>
<evidence type="ECO:0000256" key="2">
    <source>
        <dbReference type="ARBA" id="ARBA00023110"/>
    </source>
</evidence>
<gene>
    <name evidence="6" type="primary">gldI</name>
    <name evidence="6" type="ORF">ACFOSX_08345</name>
</gene>
<evidence type="ECO:0000313" key="7">
    <source>
        <dbReference type="Proteomes" id="UP001595812"/>
    </source>
</evidence>
<evidence type="ECO:0000313" key="6">
    <source>
        <dbReference type="EMBL" id="MFC3877238.1"/>
    </source>
</evidence>
<dbReference type="InterPro" id="IPR046357">
    <property type="entry name" value="PPIase_dom_sf"/>
</dbReference>
<dbReference type="PROSITE" id="PS51257">
    <property type="entry name" value="PROKAR_LIPOPROTEIN"/>
    <property type="match status" value="1"/>
</dbReference>
<proteinExistence type="inferred from homology"/>
<dbReference type="PROSITE" id="PS50059">
    <property type="entry name" value="FKBP_PPIASE"/>
    <property type="match status" value="1"/>
</dbReference>